<dbReference type="EMBL" id="JBEPSD010000001">
    <property type="protein sequence ID" value="MET4568463.1"/>
    <property type="molecule type" value="Genomic_DNA"/>
</dbReference>
<name>A0ABV2PUD9_9GAMM</name>
<organism evidence="1 2">
    <name type="scientific">Rhodanobacter soli</name>
    <dbReference type="NCBI Taxonomy" id="590609"/>
    <lineage>
        <taxon>Bacteria</taxon>
        <taxon>Pseudomonadati</taxon>
        <taxon>Pseudomonadota</taxon>
        <taxon>Gammaproteobacteria</taxon>
        <taxon>Lysobacterales</taxon>
        <taxon>Rhodanobacteraceae</taxon>
        <taxon>Rhodanobacter</taxon>
    </lineage>
</organism>
<proteinExistence type="predicted"/>
<comment type="caution">
    <text evidence="1">The sequence shown here is derived from an EMBL/GenBank/DDBJ whole genome shotgun (WGS) entry which is preliminary data.</text>
</comment>
<keyword evidence="2" id="KW-1185">Reference proteome</keyword>
<accession>A0ABV2PUD9</accession>
<evidence type="ECO:0000313" key="2">
    <source>
        <dbReference type="Proteomes" id="UP001549251"/>
    </source>
</evidence>
<reference evidence="1 2" key="1">
    <citation type="submission" date="2024-06" db="EMBL/GenBank/DDBJ databases">
        <title>Sorghum-associated microbial communities from plants grown in Nebraska, USA.</title>
        <authorList>
            <person name="Schachtman D."/>
        </authorList>
    </citation>
    <scope>NUCLEOTIDE SEQUENCE [LARGE SCALE GENOMIC DNA]</scope>
    <source>
        <strain evidence="1 2">1757</strain>
    </source>
</reference>
<protein>
    <submittedName>
        <fullName evidence="1">Amino acid-binding ACT domain protein</fullName>
    </submittedName>
</protein>
<sequence>MKHDGERLESARPVRVILDFISAIFRDGKDQTGIHAGLLTFVSAILPDGKDQTGILPDFSQKLFT</sequence>
<gene>
    <name evidence="1" type="ORF">ABIE04_000790</name>
</gene>
<evidence type="ECO:0000313" key="1">
    <source>
        <dbReference type="EMBL" id="MET4568463.1"/>
    </source>
</evidence>
<dbReference type="RefSeq" id="WP_354547277.1">
    <property type="nucleotide sequence ID" value="NZ_JBEPSD010000001.1"/>
</dbReference>
<dbReference type="Proteomes" id="UP001549251">
    <property type="component" value="Unassembled WGS sequence"/>
</dbReference>